<dbReference type="PROSITE" id="PS51904">
    <property type="entry name" value="GLYCOSYL_HYDROL_F25_2"/>
    <property type="match status" value="1"/>
</dbReference>
<evidence type="ECO:0000256" key="5">
    <source>
        <dbReference type="RuleBase" id="RU361176"/>
    </source>
</evidence>
<dbReference type="Proteomes" id="UP000316882">
    <property type="component" value="Unassembled WGS sequence"/>
</dbReference>
<evidence type="ECO:0000256" key="4">
    <source>
        <dbReference type="ARBA" id="ARBA00023295"/>
    </source>
</evidence>
<dbReference type="CDD" id="cd00599">
    <property type="entry name" value="GH25_muramidase"/>
    <property type="match status" value="1"/>
</dbReference>
<keyword evidence="8" id="KW-1185">Reference proteome</keyword>
<dbReference type="InterPro" id="IPR009003">
    <property type="entry name" value="Peptidase_S1_PA"/>
</dbReference>
<sequence length="497" mass="53952">MQARNPANIKVIDVSHHNGMIDWKKVAADGVKGVFIKATEGAGYTDPRFRANAQGALAAGVKVGFYHYCRPETGNTAAAEAESFLVAVAGLQATLPHVLDVEGDASKVGASKLTDWCYSWLETVENRSGHRAMVYTGASFAKTYLGAKLAKWPLWVAHYGVNQPMANPTWQCWSAFQYTSSGKVSGIAGNVDMNELDAAFWMELTAKTQTTPKPVEKPVSKQADDKTKEALKVLQTAQVIQSPEYWLQNAYEGGAVRGDYAALLIQNMAKKLSVTVPMPEQPKPEQPKPEPKPEPEKPDRQPKSWNEIEKLTKAASVHVDVGGGGTGVLLQGGLLLTAQHVSKGRASIRVKTSSRDWLDATLVAEHPTIGKDSIDVALYRIENPPKSLPYLTLSTEPISNGQKLLTVEAEYTEWITRTGELCQVSAAKEPWEFDCSIPAQYGNSGGAVVNEYGEVIGIMVNIASVGVQKGSVRQSVPGCEAVNLQHPTVSEWLKKHM</sequence>
<keyword evidence="3" id="KW-0645">Protease</keyword>
<dbReference type="InterPro" id="IPR002053">
    <property type="entry name" value="Glyco_hydro_25"/>
</dbReference>
<feature type="compositionally biased region" description="Basic and acidic residues" evidence="6">
    <location>
        <begin position="282"/>
        <end position="302"/>
    </location>
</feature>
<dbReference type="PROSITE" id="PS00953">
    <property type="entry name" value="GLYCOSYL_HYDROL_F25_1"/>
    <property type="match status" value="1"/>
</dbReference>
<keyword evidence="3" id="KW-0720">Serine protease</keyword>
<evidence type="ECO:0000313" key="7">
    <source>
        <dbReference type="EMBL" id="GEB35324.1"/>
    </source>
</evidence>
<dbReference type="GO" id="GO:0016052">
    <property type="term" value="P:carbohydrate catabolic process"/>
    <property type="evidence" value="ECO:0007669"/>
    <property type="project" value="TreeGrafter"/>
</dbReference>
<dbReference type="GO" id="GO:0009253">
    <property type="term" value="P:peptidoglycan catabolic process"/>
    <property type="evidence" value="ECO:0007669"/>
    <property type="project" value="InterPro"/>
</dbReference>
<dbReference type="GO" id="GO:0008236">
    <property type="term" value="F:serine-type peptidase activity"/>
    <property type="evidence" value="ECO:0007669"/>
    <property type="project" value="UniProtKB-KW"/>
</dbReference>
<dbReference type="InterPro" id="IPR008270">
    <property type="entry name" value="Glyco_hydro_25_AS"/>
</dbReference>
<dbReference type="AlphaFoldDB" id="A0A4Y3PPP3"/>
<dbReference type="SMART" id="SM00641">
    <property type="entry name" value="Glyco_25"/>
    <property type="match status" value="1"/>
</dbReference>
<dbReference type="GO" id="GO:0016998">
    <property type="term" value="P:cell wall macromolecule catabolic process"/>
    <property type="evidence" value="ECO:0007669"/>
    <property type="project" value="InterPro"/>
</dbReference>
<dbReference type="Gene3D" id="3.20.20.80">
    <property type="entry name" value="Glycosidases"/>
    <property type="match status" value="1"/>
</dbReference>
<evidence type="ECO:0000256" key="3">
    <source>
        <dbReference type="ARBA" id="ARBA00022825"/>
    </source>
</evidence>
<dbReference type="InterPro" id="IPR017853">
    <property type="entry name" value="GH"/>
</dbReference>
<evidence type="ECO:0000256" key="2">
    <source>
        <dbReference type="ARBA" id="ARBA00022801"/>
    </source>
</evidence>
<dbReference type="Pfam" id="PF13365">
    <property type="entry name" value="Trypsin_2"/>
    <property type="match status" value="1"/>
</dbReference>
<dbReference type="InterPro" id="IPR018077">
    <property type="entry name" value="Glyco_hydro_fam25_subgr"/>
</dbReference>
<evidence type="ECO:0000256" key="1">
    <source>
        <dbReference type="ARBA" id="ARBA00010646"/>
    </source>
</evidence>
<evidence type="ECO:0000313" key="8">
    <source>
        <dbReference type="Proteomes" id="UP000316882"/>
    </source>
</evidence>
<dbReference type="PANTHER" id="PTHR34135:SF2">
    <property type="entry name" value="LYSOZYME"/>
    <property type="match status" value="1"/>
</dbReference>
<comment type="caution">
    <text evidence="7">The sequence shown here is derived from an EMBL/GenBank/DDBJ whole genome shotgun (WGS) entry which is preliminary data.</text>
</comment>
<dbReference type="EC" id="3.2.1.17" evidence="5"/>
<keyword evidence="2 5" id="KW-0378">Hydrolase</keyword>
<comment type="catalytic activity">
    <reaction evidence="5">
        <text>Hydrolysis of (1-&gt;4)-beta-linkages between N-acetylmuramic acid and N-acetyl-D-glucosamine residues in a peptidoglycan and between N-acetyl-D-glucosamine residues in chitodextrins.</text>
        <dbReference type="EC" id="3.2.1.17"/>
    </reaction>
</comment>
<name>A0A4Y3PPP3_BREPA</name>
<protein>
    <recommendedName>
        <fullName evidence="5">Lysozyme</fullName>
        <ecNumber evidence="5">3.2.1.17</ecNumber>
    </recommendedName>
</protein>
<dbReference type="Gene3D" id="2.40.10.120">
    <property type="match status" value="1"/>
</dbReference>
<evidence type="ECO:0000256" key="6">
    <source>
        <dbReference type="SAM" id="MobiDB-lite"/>
    </source>
</evidence>
<dbReference type="EMBL" id="BJMH01000037">
    <property type="protein sequence ID" value="GEB35324.1"/>
    <property type="molecule type" value="Genomic_DNA"/>
</dbReference>
<keyword evidence="4 5" id="KW-0326">Glycosidase</keyword>
<organism evidence="7 8">
    <name type="scientific">Brevibacillus parabrevis</name>
    <dbReference type="NCBI Taxonomy" id="54914"/>
    <lineage>
        <taxon>Bacteria</taxon>
        <taxon>Bacillati</taxon>
        <taxon>Bacillota</taxon>
        <taxon>Bacilli</taxon>
        <taxon>Bacillales</taxon>
        <taxon>Paenibacillaceae</taxon>
        <taxon>Brevibacillus</taxon>
    </lineage>
</organism>
<comment type="similarity">
    <text evidence="1 5">Belongs to the glycosyl hydrolase 25 family.</text>
</comment>
<dbReference type="SUPFAM" id="SSF50494">
    <property type="entry name" value="Trypsin-like serine proteases"/>
    <property type="match status" value="1"/>
</dbReference>
<feature type="region of interest" description="Disordered" evidence="6">
    <location>
        <begin position="275"/>
        <end position="302"/>
    </location>
</feature>
<proteinExistence type="inferred from homology"/>
<reference evidence="7 8" key="1">
    <citation type="submission" date="2019-06" db="EMBL/GenBank/DDBJ databases">
        <title>Whole genome shotgun sequence of Brevibacillus parabrevis NBRC 12334.</title>
        <authorList>
            <person name="Hosoyama A."/>
            <person name="Uohara A."/>
            <person name="Ohji S."/>
            <person name="Ichikawa N."/>
        </authorList>
    </citation>
    <scope>NUCLEOTIDE SEQUENCE [LARGE SCALE GENOMIC DNA]</scope>
    <source>
        <strain evidence="7 8">NBRC 12334</strain>
    </source>
</reference>
<dbReference type="Pfam" id="PF01183">
    <property type="entry name" value="Glyco_hydro_25"/>
    <property type="match status" value="1"/>
</dbReference>
<dbReference type="RefSeq" id="WP_122965336.1">
    <property type="nucleotide sequence ID" value="NZ_BJMH01000037.1"/>
</dbReference>
<gene>
    <name evidence="7" type="ORF">BPA01_49040</name>
</gene>
<dbReference type="SUPFAM" id="SSF51445">
    <property type="entry name" value="(Trans)glycosidases"/>
    <property type="match status" value="1"/>
</dbReference>
<accession>A0A4Y3PPP3</accession>
<dbReference type="GO" id="GO:0003796">
    <property type="term" value="F:lysozyme activity"/>
    <property type="evidence" value="ECO:0007669"/>
    <property type="project" value="UniProtKB-EC"/>
</dbReference>
<dbReference type="PANTHER" id="PTHR34135">
    <property type="entry name" value="LYSOZYME"/>
    <property type="match status" value="1"/>
</dbReference>